<dbReference type="Gene3D" id="1.10.10.2910">
    <property type="match status" value="1"/>
</dbReference>
<evidence type="ECO:0000313" key="3">
    <source>
        <dbReference type="Proteomes" id="UP000642571"/>
    </source>
</evidence>
<dbReference type="Proteomes" id="UP000642571">
    <property type="component" value="Unassembled WGS sequence"/>
</dbReference>
<proteinExistence type="predicted"/>
<comment type="caution">
    <text evidence="2">The sequence shown here is derived from an EMBL/GenBank/DDBJ whole genome shotgun (WGS) entry which is preliminary data.</text>
</comment>
<sequence>MNFPQYTTTFLEDWVTNLYKKYNINFSSQIKPSQIARSLGVFIKLAPLPSRYDVFGRYKAILIDDRLPIEKRREHFFHELGHLLRHVGHQSMMPEAFRELQEWDAQHFTLYASLPLHMISKYDYSDPNIIETLSEDFKVTESLCTQRLLQVERKSKEYATKQIINGELFY</sequence>
<feature type="domain" description="IrrE N-terminal-like" evidence="1">
    <location>
        <begin position="41"/>
        <end position="148"/>
    </location>
</feature>
<protein>
    <recommendedName>
        <fullName evidence="1">IrrE N-terminal-like domain-containing protein</fullName>
    </recommendedName>
</protein>
<dbReference type="InterPro" id="IPR010359">
    <property type="entry name" value="IrrE_HExxH"/>
</dbReference>
<evidence type="ECO:0000313" key="2">
    <source>
        <dbReference type="EMBL" id="GGD05095.1"/>
    </source>
</evidence>
<name>A0ABQ1PW14_9BACI</name>
<keyword evidence="3" id="KW-1185">Reference proteome</keyword>
<organism evidence="2 3">
    <name type="scientific">Pontibacillus salipaludis</name>
    <dbReference type="NCBI Taxonomy" id="1697394"/>
    <lineage>
        <taxon>Bacteria</taxon>
        <taxon>Bacillati</taxon>
        <taxon>Bacillota</taxon>
        <taxon>Bacilli</taxon>
        <taxon>Bacillales</taxon>
        <taxon>Bacillaceae</taxon>
        <taxon>Pontibacillus</taxon>
    </lineage>
</organism>
<dbReference type="Pfam" id="PF06114">
    <property type="entry name" value="Peptidase_M78"/>
    <property type="match status" value="1"/>
</dbReference>
<reference evidence="3" key="1">
    <citation type="journal article" date="2019" name="Int. J. Syst. Evol. Microbiol.">
        <title>The Global Catalogue of Microorganisms (GCM) 10K type strain sequencing project: providing services to taxonomists for standard genome sequencing and annotation.</title>
        <authorList>
            <consortium name="The Broad Institute Genomics Platform"/>
            <consortium name="The Broad Institute Genome Sequencing Center for Infectious Disease"/>
            <person name="Wu L."/>
            <person name="Ma J."/>
        </authorList>
    </citation>
    <scope>NUCLEOTIDE SEQUENCE [LARGE SCALE GENOMIC DNA]</scope>
    <source>
        <strain evidence="3">CGMCC 1.15353</strain>
    </source>
</reference>
<gene>
    <name evidence="2" type="ORF">GCM10011389_10720</name>
</gene>
<dbReference type="EMBL" id="BMIN01000003">
    <property type="protein sequence ID" value="GGD05095.1"/>
    <property type="molecule type" value="Genomic_DNA"/>
</dbReference>
<evidence type="ECO:0000259" key="1">
    <source>
        <dbReference type="Pfam" id="PF06114"/>
    </source>
</evidence>
<dbReference type="RefSeq" id="WP_188651573.1">
    <property type="nucleotide sequence ID" value="NZ_BMIN01000003.1"/>
</dbReference>
<accession>A0ABQ1PW14</accession>